<evidence type="ECO:0000313" key="1">
    <source>
        <dbReference type="EMBL" id="EHC76843.1"/>
    </source>
</evidence>
<reference evidence="1 2" key="1">
    <citation type="journal article" date="2011" name="BMC Genomics">
        <title>Genome sequencing reveals diversification of virulence factor content and possible host adaptation in distinct subpopulations of Salmonella enterica.</title>
        <authorList>
            <person name="den Bakker H.C."/>
            <person name="Moreno Switt A.I."/>
            <person name="Govoni G."/>
            <person name="Cummings C.A."/>
            <person name="Ranieri M.L."/>
            <person name="Degoricija L."/>
            <person name="Hoelzer K."/>
            <person name="Rodriguez-Rivera L.D."/>
            <person name="Brown S."/>
            <person name="Bolchacova E."/>
            <person name="Furtado M.R."/>
            <person name="Wiedmann M."/>
        </authorList>
    </citation>
    <scope>NUCLEOTIDE SEQUENCE [LARGE SCALE GENOMIC DNA]</scope>
    <source>
        <strain evidence="1 2">A4-653</strain>
    </source>
</reference>
<dbReference type="Proteomes" id="UP000004903">
    <property type="component" value="Unassembled WGS sequence"/>
</dbReference>
<proteinExistence type="predicted"/>
<sequence length="44" mass="5055">MGYKVKKFIMSNGERGCLILDKNSNLPAYYQNLFLTTDIRNRGA</sequence>
<dbReference type="AlphaFoldDB" id="G5QTJ8"/>
<organism evidence="1 2">
    <name type="scientific">Salmonella enterica subsp. enterica serovar Rubislaw str. A4-653</name>
    <dbReference type="NCBI Taxonomy" id="913081"/>
    <lineage>
        <taxon>Bacteria</taxon>
        <taxon>Pseudomonadati</taxon>
        <taxon>Pseudomonadota</taxon>
        <taxon>Gammaproteobacteria</taxon>
        <taxon>Enterobacterales</taxon>
        <taxon>Enterobacteriaceae</taxon>
        <taxon>Salmonella</taxon>
    </lineage>
</organism>
<gene>
    <name evidence="1" type="ORF">LTSERUB_6604</name>
</gene>
<accession>G5QTJ8</accession>
<dbReference type="EMBL" id="AFCT01002365">
    <property type="protein sequence ID" value="EHC76843.1"/>
    <property type="molecule type" value="Genomic_DNA"/>
</dbReference>
<feature type="non-terminal residue" evidence="1">
    <location>
        <position position="44"/>
    </location>
</feature>
<protein>
    <submittedName>
        <fullName evidence="1">Phage integrase family protein</fullName>
    </submittedName>
</protein>
<comment type="caution">
    <text evidence="1">The sequence shown here is derived from an EMBL/GenBank/DDBJ whole genome shotgun (WGS) entry which is preliminary data.</text>
</comment>
<name>G5QTJ8_SALRU</name>
<evidence type="ECO:0000313" key="2">
    <source>
        <dbReference type="Proteomes" id="UP000004903"/>
    </source>
</evidence>